<organism evidence="2 3">
    <name type="scientific">Cercophora scortea</name>
    <dbReference type="NCBI Taxonomy" id="314031"/>
    <lineage>
        <taxon>Eukaryota</taxon>
        <taxon>Fungi</taxon>
        <taxon>Dikarya</taxon>
        <taxon>Ascomycota</taxon>
        <taxon>Pezizomycotina</taxon>
        <taxon>Sordariomycetes</taxon>
        <taxon>Sordariomycetidae</taxon>
        <taxon>Sordariales</taxon>
        <taxon>Lasiosphaeriaceae</taxon>
        <taxon>Cercophora</taxon>
    </lineage>
</organism>
<keyword evidence="1" id="KW-0812">Transmembrane</keyword>
<gene>
    <name evidence="2" type="ORF">B0T19DRAFT_16601</name>
</gene>
<keyword evidence="3" id="KW-1185">Reference proteome</keyword>
<evidence type="ECO:0000256" key="1">
    <source>
        <dbReference type="SAM" id="Phobius"/>
    </source>
</evidence>
<evidence type="ECO:0000313" key="2">
    <source>
        <dbReference type="EMBL" id="KAK3335717.1"/>
    </source>
</evidence>
<keyword evidence="1" id="KW-0472">Membrane</keyword>
<accession>A0AAE0MKE4</accession>
<evidence type="ECO:0008006" key="4">
    <source>
        <dbReference type="Google" id="ProtNLM"/>
    </source>
</evidence>
<feature type="transmembrane region" description="Helical" evidence="1">
    <location>
        <begin position="71"/>
        <end position="91"/>
    </location>
</feature>
<evidence type="ECO:0000313" key="3">
    <source>
        <dbReference type="Proteomes" id="UP001286456"/>
    </source>
</evidence>
<name>A0AAE0MKE4_9PEZI</name>
<proteinExistence type="predicted"/>
<keyword evidence="1" id="KW-1133">Transmembrane helix</keyword>
<comment type="caution">
    <text evidence="2">The sequence shown here is derived from an EMBL/GenBank/DDBJ whole genome shotgun (WGS) entry which is preliminary data.</text>
</comment>
<protein>
    <recommendedName>
        <fullName evidence="4">Transmembrane protein</fullName>
    </recommendedName>
</protein>
<sequence length="195" mass="22355">MLGFCFASVHYTTLRNVSDDGCSRGCLFFASFFLPCAGDKKRLKPNQPANRTERGSPLAGRHMHCIESVRVSLFLTFLSFSSWLIIFISWLPRACNVDAGRLVEEKRKEIDRDSTRQIPHQQARHHLDNPRRTAIFKCTPARCSRMADVGSFRDNLLFFFPTTQRSLRVMICSAYSTSQAWQPGGRPRLYLFTVL</sequence>
<dbReference type="EMBL" id="JAUEPO010000001">
    <property type="protein sequence ID" value="KAK3335717.1"/>
    <property type="molecule type" value="Genomic_DNA"/>
</dbReference>
<reference evidence="2" key="1">
    <citation type="journal article" date="2023" name="Mol. Phylogenet. Evol.">
        <title>Genome-scale phylogeny and comparative genomics of the fungal order Sordariales.</title>
        <authorList>
            <person name="Hensen N."/>
            <person name="Bonometti L."/>
            <person name="Westerberg I."/>
            <person name="Brannstrom I.O."/>
            <person name="Guillou S."/>
            <person name="Cros-Aarteil S."/>
            <person name="Calhoun S."/>
            <person name="Haridas S."/>
            <person name="Kuo A."/>
            <person name="Mondo S."/>
            <person name="Pangilinan J."/>
            <person name="Riley R."/>
            <person name="LaButti K."/>
            <person name="Andreopoulos B."/>
            <person name="Lipzen A."/>
            <person name="Chen C."/>
            <person name="Yan M."/>
            <person name="Daum C."/>
            <person name="Ng V."/>
            <person name="Clum A."/>
            <person name="Steindorff A."/>
            <person name="Ohm R.A."/>
            <person name="Martin F."/>
            <person name="Silar P."/>
            <person name="Natvig D.O."/>
            <person name="Lalanne C."/>
            <person name="Gautier V."/>
            <person name="Ament-Velasquez S.L."/>
            <person name="Kruys A."/>
            <person name="Hutchinson M.I."/>
            <person name="Powell A.J."/>
            <person name="Barry K."/>
            <person name="Miller A.N."/>
            <person name="Grigoriev I.V."/>
            <person name="Debuchy R."/>
            <person name="Gladieux P."/>
            <person name="Hiltunen Thoren M."/>
            <person name="Johannesson H."/>
        </authorList>
    </citation>
    <scope>NUCLEOTIDE SEQUENCE</scope>
    <source>
        <strain evidence="2">SMH4131-1</strain>
    </source>
</reference>
<dbReference type="AlphaFoldDB" id="A0AAE0MKE4"/>
<reference evidence="2" key="2">
    <citation type="submission" date="2023-06" db="EMBL/GenBank/DDBJ databases">
        <authorList>
            <consortium name="Lawrence Berkeley National Laboratory"/>
            <person name="Haridas S."/>
            <person name="Hensen N."/>
            <person name="Bonometti L."/>
            <person name="Westerberg I."/>
            <person name="Brannstrom I.O."/>
            <person name="Guillou S."/>
            <person name="Cros-Aarteil S."/>
            <person name="Calhoun S."/>
            <person name="Kuo A."/>
            <person name="Mondo S."/>
            <person name="Pangilinan J."/>
            <person name="Riley R."/>
            <person name="Labutti K."/>
            <person name="Andreopoulos B."/>
            <person name="Lipzen A."/>
            <person name="Chen C."/>
            <person name="Yanf M."/>
            <person name="Daum C."/>
            <person name="Ng V."/>
            <person name="Clum A."/>
            <person name="Steindorff A."/>
            <person name="Ohm R."/>
            <person name="Martin F."/>
            <person name="Silar P."/>
            <person name="Natvig D."/>
            <person name="Lalanne C."/>
            <person name="Gautier V."/>
            <person name="Ament-Velasquez S.L."/>
            <person name="Kruys A."/>
            <person name="Hutchinson M.I."/>
            <person name="Powell A.J."/>
            <person name="Barry K."/>
            <person name="Miller A.N."/>
            <person name="Grigoriev I.V."/>
            <person name="Debuchy R."/>
            <person name="Gladieux P."/>
            <person name="Thoren M.H."/>
            <person name="Johannesson H."/>
        </authorList>
    </citation>
    <scope>NUCLEOTIDE SEQUENCE</scope>
    <source>
        <strain evidence="2">SMH4131-1</strain>
    </source>
</reference>
<dbReference type="Proteomes" id="UP001286456">
    <property type="component" value="Unassembled WGS sequence"/>
</dbReference>